<organism evidence="1 2">
    <name type="scientific">Ataeniobius toweri</name>
    <dbReference type="NCBI Taxonomy" id="208326"/>
    <lineage>
        <taxon>Eukaryota</taxon>
        <taxon>Metazoa</taxon>
        <taxon>Chordata</taxon>
        <taxon>Craniata</taxon>
        <taxon>Vertebrata</taxon>
        <taxon>Euteleostomi</taxon>
        <taxon>Actinopterygii</taxon>
        <taxon>Neopterygii</taxon>
        <taxon>Teleostei</taxon>
        <taxon>Neoteleostei</taxon>
        <taxon>Acanthomorphata</taxon>
        <taxon>Ovalentaria</taxon>
        <taxon>Atherinomorphae</taxon>
        <taxon>Cyprinodontiformes</taxon>
        <taxon>Goodeidae</taxon>
        <taxon>Ataeniobius</taxon>
    </lineage>
</organism>
<dbReference type="InterPro" id="IPR018544">
    <property type="entry name" value="KICS_2"/>
</dbReference>
<proteinExistence type="predicted"/>
<evidence type="ECO:0000313" key="1">
    <source>
        <dbReference type="EMBL" id="MED6231881.1"/>
    </source>
</evidence>
<gene>
    <name evidence="1" type="ORF">ATANTOWER_012401</name>
</gene>
<dbReference type="PANTHER" id="PTHR31581:SF1">
    <property type="entry name" value="KICSTOR SUBUNIT 2"/>
    <property type="match status" value="1"/>
</dbReference>
<name>A0ABU7A1C8_9TELE</name>
<protein>
    <submittedName>
        <fullName evidence="1">Uncharacterized protein</fullName>
    </submittedName>
</protein>
<keyword evidence="2" id="KW-1185">Reference proteome</keyword>
<sequence length="124" mass="14127">MVCICLKVCRFGVFLKATDVTLLANTEQLRAMAEAEELRPVPRERAILESFFAQLGMFSFDRAKDYVEKEKDSSRSFGAIWSSLLAALAHLAAAEKVYHNLTFLGQKIGNWGFFIWNNHLIHVF</sequence>
<comment type="caution">
    <text evidence="1">The sequence shown here is derived from an EMBL/GenBank/DDBJ whole genome shotgun (WGS) entry which is preliminary data.</text>
</comment>
<evidence type="ECO:0000313" key="2">
    <source>
        <dbReference type="Proteomes" id="UP001345963"/>
    </source>
</evidence>
<dbReference type="Proteomes" id="UP001345963">
    <property type="component" value="Unassembled WGS sequence"/>
</dbReference>
<dbReference type="PANTHER" id="PTHR31581">
    <property type="entry name" value="KICSTOR COMPLEX PROTEIN C12ORF66"/>
    <property type="match status" value="1"/>
</dbReference>
<reference evidence="1 2" key="1">
    <citation type="submission" date="2021-07" db="EMBL/GenBank/DDBJ databases">
        <authorList>
            <person name="Palmer J.M."/>
        </authorList>
    </citation>
    <scope>NUCLEOTIDE SEQUENCE [LARGE SCALE GENOMIC DNA]</scope>
    <source>
        <strain evidence="1 2">AT_MEX2019</strain>
        <tissue evidence="1">Muscle</tissue>
    </source>
</reference>
<accession>A0ABU7A1C8</accession>
<dbReference type="Pfam" id="PF09404">
    <property type="entry name" value="C12orf66_like"/>
    <property type="match status" value="1"/>
</dbReference>
<dbReference type="EMBL" id="JAHUTI010000265">
    <property type="protein sequence ID" value="MED6231881.1"/>
    <property type="molecule type" value="Genomic_DNA"/>
</dbReference>